<proteinExistence type="predicted"/>
<keyword evidence="2" id="KW-1185">Reference proteome</keyword>
<evidence type="ECO:0000313" key="1">
    <source>
        <dbReference type="EMBL" id="GMF12942.1"/>
    </source>
</evidence>
<protein>
    <submittedName>
        <fullName evidence="1">Unnamed protein product</fullName>
    </submittedName>
</protein>
<reference evidence="1" key="1">
    <citation type="submission" date="2023-04" db="EMBL/GenBank/DDBJ databases">
        <title>Phytophthora lilii NBRC 32176.</title>
        <authorList>
            <person name="Ichikawa N."/>
            <person name="Sato H."/>
            <person name="Tonouchi N."/>
        </authorList>
    </citation>
    <scope>NUCLEOTIDE SEQUENCE</scope>
    <source>
        <strain evidence="1">NBRC 32176</strain>
    </source>
</reference>
<dbReference type="PANTHER" id="PTHR43684">
    <property type="match status" value="1"/>
</dbReference>
<dbReference type="EMBL" id="BSXW01000135">
    <property type="protein sequence ID" value="GMF12942.1"/>
    <property type="molecule type" value="Genomic_DNA"/>
</dbReference>
<dbReference type="CDD" id="cd06558">
    <property type="entry name" value="crotonase-like"/>
    <property type="match status" value="1"/>
</dbReference>
<dbReference type="PANTHER" id="PTHR43684:SF12">
    <property type="entry name" value="ENOYL-COA ISOMERASE"/>
    <property type="match status" value="1"/>
</dbReference>
<dbReference type="AlphaFoldDB" id="A0A9W6WPU9"/>
<comment type="caution">
    <text evidence="1">The sequence shown here is derived from an EMBL/GenBank/DDBJ whole genome shotgun (WGS) entry which is preliminary data.</text>
</comment>
<dbReference type="Gene3D" id="3.90.226.10">
    <property type="entry name" value="2-enoyl-CoA Hydratase, Chain A, domain 1"/>
    <property type="match status" value="1"/>
</dbReference>
<dbReference type="SUPFAM" id="SSF52096">
    <property type="entry name" value="ClpP/crotonase"/>
    <property type="match status" value="1"/>
</dbReference>
<evidence type="ECO:0000313" key="2">
    <source>
        <dbReference type="Proteomes" id="UP001165083"/>
    </source>
</evidence>
<dbReference type="InterPro" id="IPR029045">
    <property type="entry name" value="ClpP/crotonase-like_dom_sf"/>
</dbReference>
<dbReference type="InterPro" id="IPR001753">
    <property type="entry name" value="Enoyl-CoA_hydra/iso"/>
</dbReference>
<dbReference type="InterPro" id="IPR051053">
    <property type="entry name" value="ECH/Chromodomain_protein"/>
</dbReference>
<sequence>MLINETQKAAVFKTDDGDLRADLAQSRESMRLYAMEVEQELNGVQELVNQLEREQVRRLQDVKQFQIDRVVLTSRAMATQQETVVRRHVHAGCVLVAEMCRPRAKNAFNDALYEQLTAALDAFEADDALHAFVLTGHGDYFTSGADVKETAAILGDGSVRPPSQSPSHAFMRRMVSCKKLLVAAVNGPAIGIGVTLLMHCDVVLAAERATFWTPFLRIGVVPEFASSYTFPHLLGPTVASNLVLRSKVYSAQEALAAKIVGDVLPTAGFLDAVLAELTPLVSNRFNKTSLPVYKTLLRREREPKIREALHYEFEQLDRRAASGEFLATVMELKKQFANKNSSKL</sequence>
<dbReference type="OrthoDB" id="409763at2759"/>
<accession>A0A9W6WPU9</accession>
<name>A0A9W6WPU9_9STRA</name>
<gene>
    <name evidence="1" type="ORF">Plil01_000348000</name>
</gene>
<dbReference type="Pfam" id="PF00378">
    <property type="entry name" value="ECH_1"/>
    <property type="match status" value="1"/>
</dbReference>
<organism evidence="1 2">
    <name type="scientific">Phytophthora lilii</name>
    <dbReference type="NCBI Taxonomy" id="2077276"/>
    <lineage>
        <taxon>Eukaryota</taxon>
        <taxon>Sar</taxon>
        <taxon>Stramenopiles</taxon>
        <taxon>Oomycota</taxon>
        <taxon>Peronosporomycetes</taxon>
        <taxon>Peronosporales</taxon>
        <taxon>Peronosporaceae</taxon>
        <taxon>Phytophthora</taxon>
    </lineage>
</organism>
<dbReference type="Proteomes" id="UP001165083">
    <property type="component" value="Unassembled WGS sequence"/>
</dbReference>